<dbReference type="Proteomes" id="UP000321533">
    <property type="component" value="Chromosome"/>
</dbReference>
<feature type="transmembrane region" description="Helical" evidence="9">
    <location>
        <begin position="185"/>
        <end position="203"/>
    </location>
</feature>
<evidence type="ECO:0000313" key="12">
    <source>
        <dbReference type="EMBL" id="QEC66193.1"/>
    </source>
</evidence>
<dbReference type="PROSITE" id="PS50929">
    <property type="entry name" value="ABC_TM1F"/>
    <property type="match status" value="1"/>
</dbReference>
<feature type="transmembrane region" description="Helical" evidence="9">
    <location>
        <begin position="20"/>
        <end position="43"/>
    </location>
</feature>
<dbReference type="PROSITE" id="PS50893">
    <property type="entry name" value="ABC_TRANSPORTER_2"/>
    <property type="match status" value="1"/>
</dbReference>
<dbReference type="EMBL" id="CP042435">
    <property type="protein sequence ID" value="QEC66193.1"/>
    <property type="molecule type" value="Genomic_DNA"/>
</dbReference>
<dbReference type="InterPro" id="IPR017871">
    <property type="entry name" value="ABC_transporter-like_CS"/>
</dbReference>
<keyword evidence="6 12" id="KW-0067">ATP-binding</keyword>
<dbReference type="InterPro" id="IPR027417">
    <property type="entry name" value="P-loop_NTPase"/>
</dbReference>
<feature type="domain" description="ABC transporter" evidence="10">
    <location>
        <begin position="361"/>
        <end position="597"/>
    </location>
</feature>
<dbReference type="InterPro" id="IPR039421">
    <property type="entry name" value="Type_1_exporter"/>
</dbReference>
<dbReference type="CDD" id="cd18541">
    <property type="entry name" value="ABC_6TM_TmrB_like"/>
    <property type="match status" value="1"/>
</dbReference>
<organism evidence="12 13">
    <name type="scientific">Panacibacter ginsenosidivorans</name>
    <dbReference type="NCBI Taxonomy" id="1813871"/>
    <lineage>
        <taxon>Bacteria</taxon>
        <taxon>Pseudomonadati</taxon>
        <taxon>Bacteroidota</taxon>
        <taxon>Chitinophagia</taxon>
        <taxon>Chitinophagales</taxon>
        <taxon>Chitinophagaceae</taxon>
        <taxon>Panacibacter</taxon>
    </lineage>
</organism>
<dbReference type="SUPFAM" id="SSF52540">
    <property type="entry name" value="P-loop containing nucleoside triphosphate hydrolases"/>
    <property type="match status" value="1"/>
</dbReference>
<dbReference type="Gene3D" id="1.20.1560.10">
    <property type="entry name" value="ABC transporter type 1, transmembrane domain"/>
    <property type="match status" value="1"/>
</dbReference>
<feature type="transmembrane region" description="Helical" evidence="9">
    <location>
        <begin position="267"/>
        <end position="293"/>
    </location>
</feature>
<evidence type="ECO:0000256" key="4">
    <source>
        <dbReference type="ARBA" id="ARBA00022692"/>
    </source>
</evidence>
<dbReference type="InterPro" id="IPR036640">
    <property type="entry name" value="ABC1_TM_sf"/>
</dbReference>
<keyword evidence="5" id="KW-0547">Nucleotide-binding</keyword>
<evidence type="ECO:0000256" key="7">
    <source>
        <dbReference type="ARBA" id="ARBA00022989"/>
    </source>
</evidence>
<accession>A0A5B8V5T8</accession>
<dbReference type="GO" id="GO:0016887">
    <property type="term" value="F:ATP hydrolysis activity"/>
    <property type="evidence" value="ECO:0007669"/>
    <property type="project" value="InterPro"/>
</dbReference>
<evidence type="ECO:0000313" key="13">
    <source>
        <dbReference type="Proteomes" id="UP000321533"/>
    </source>
</evidence>
<keyword evidence="4 9" id="KW-0812">Transmembrane</keyword>
<dbReference type="Gene3D" id="3.40.50.300">
    <property type="entry name" value="P-loop containing nucleotide triphosphate hydrolases"/>
    <property type="match status" value="1"/>
</dbReference>
<evidence type="ECO:0000259" key="10">
    <source>
        <dbReference type="PROSITE" id="PS50893"/>
    </source>
</evidence>
<evidence type="ECO:0000256" key="2">
    <source>
        <dbReference type="ARBA" id="ARBA00022448"/>
    </source>
</evidence>
<dbReference type="OrthoDB" id="9780296at2"/>
<dbReference type="GO" id="GO:0015421">
    <property type="term" value="F:ABC-type oligopeptide transporter activity"/>
    <property type="evidence" value="ECO:0007669"/>
    <property type="project" value="TreeGrafter"/>
</dbReference>
<keyword evidence="8 9" id="KW-0472">Membrane</keyword>
<dbReference type="Pfam" id="PF00664">
    <property type="entry name" value="ABC_membrane"/>
    <property type="match status" value="1"/>
</dbReference>
<evidence type="ECO:0000256" key="9">
    <source>
        <dbReference type="SAM" id="Phobius"/>
    </source>
</evidence>
<dbReference type="FunFam" id="3.40.50.300:FF:000221">
    <property type="entry name" value="Multidrug ABC transporter ATP-binding protein"/>
    <property type="match status" value="1"/>
</dbReference>
<evidence type="ECO:0000256" key="6">
    <source>
        <dbReference type="ARBA" id="ARBA00022840"/>
    </source>
</evidence>
<name>A0A5B8V5T8_9BACT</name>
<dbReference type="PROSITE" id="PS00211">
    <property type="entry name" value="ABC_TRANSPORTER_1"/>
    <property type="match status" value="1"/>
</dbReference>
<dbReference type="SMART" id="SM00382">
    <property type="entry name" value="AAA"/>
    <property type="match status" value="1"/>
</dbReference>
<dbReference type="InterPro" id="IPR003439">
    <property type="entry name" value="ABC_transporter-like_ATP-bd"/>
</dbReference>
<proteinExistence type="predicted"/>
<evidence type="ECO:0000256" key="8">
    <source>
        <dbReference type="ARBA" id="ARBA00023136"/>
    </source>
</evidence>
<gene>
    <name evidence="12" type="ORF">FRZ67_02300</name>
</gene>
<dbReference type="AlphaFoldDB" id="A0A5B8V5T8"/>
<keyword evidence="3" id="KW-1003">Cell membrane</keyword>
<dbReference type="InterPro" id="IPR003593">
    <property type="entry name" value="AAA+_ATPase"/>
</dbReference>
<evidence type="ECO:0000256" key="3">
    <source>
        <dbReference type="ARBA" id="ARBA00022475"/>
    </source>
</evidence>
<dbReference type="SUPFAM" id="SSF90123">
    <property type="entry name" value="ABC transporter transmembrane region"/>
    <property type="match status" value="1"/>
</dbReference>
<dbReference type="Pfam" id="PF00005">
    <property type="entry name" value="ABC_tran"/>
    <property type="match status" value="1"/>
</dbReference>
<dbReference type="GO" id="GO:0005524">
    <property type="term" value="F:ATP binding"/>
    <property type="evidence" value="ECO:0007669"/>
    <property type="project" value="UniProtKB-KW"/>
</dbReference>
<evidence type="ECO:0000256" key="5">
    <source>
        <dbReference type="ARBA" id="ARBA00022741"/>
    </source>
</evidence>
<evidence type="ECO:0000256" key="1">
    <source>
        <dbReference type="ARBA" id="ARBA00004651"/>
    </source>
</evidence>
<evidence type="ECO:0000259" key="11">
    <source>
        <dbReference type="PROSITE" id="PS50929"/>
    </source>
</evidence>
<dbReference type="PANTHER" id="PTHR43394">
    <property type="entry name" value="ATP-DEPENDENT PERMEASE MDL1, MITOCHONDRIAL"/>
    <property type="match status" value="1"/>
</dbReference>
<reference evidence="12 13" key="1">
    <citation type="journal article" date="2016" name="Int. J. Syst. Evol. Microbiol.">
        <title>Panacibacter ginsenosidivorans gen. nov., sp. nov., with ginsenoside converting activity isolated from soil of a ginseng field.</title>
        <authorList>
            <person name="Siddiqi M.Z."/>
            <person name="Muhammad Shafi S."/>
            <person name="Choi K.D."/>
            <person name="Im W.T."/>
        </authorList>
    </citation>
    <scope>NUCLEOTIDE SEQUENCE [LARGE SCALE GENOMIC DNA]</scope>
    <source>
        <strain evidence="12 13">Gsoil1550</strain>
    </source>
</reference>
<dbReference type="InterPro" id="IPR011527">
    <property type="entry name" value="ABC1_TM_dom"/>
</dbReference>
<feature type="transmembrane region" description="Helical" evidence="9">
    <location>
        <begin position="81"/>
        <end position="102"/>
    </location>
</feature>
<dbReference type="RefSeq" id="WP_147187993.1">
    <property type="nucleotide sequence ID" value="NZ_CP042435.1"/>
</dbReference>
<feature type="domain" description="ABC transmembrane type-1" evidence="11">
    <location>
        <begin position="20"/>
        <end position="328"/>
    </location>
</feature>
<dbReference type="KEGG" id="pgin:FRZ67_02300"/>
<feature type="transmembrane region" description="Helical" evidence="9">
    <location>
        <begin position="305"/>
        <end position="326"/>
    </location>
</feature>
<sequence length="605" mass="68063">MKQLSTVHKYFWKYRYRFSIGIIFVVLSNYFAVLAPEITGYVVNKVQEHLPGGKPVHGKESYNGIVMLFIKWVQQMDFAKLVLICSITILVLALLRGFFMFVMRQTLIVMSRHIEYDMKNEVYTHYQKLDAGFFKSHRTGDLMNRIAEDVSRVRMYTGPAIMYFVNLVSLIGMCMVNMFSKDLNLSLIVLSPLPLLAITIYFVNITIHRKSERVQSLLSDLTTNAQESYSGVRVIKSFVQENAMLRFFKNNSEAYRKNAVGLAKTEAIYFPSMTLLVGLSTLLTIFIGGKMAIDDPQKVGIIVEFVIYINMLTWPVTAIGSVASIIQRAAASQKRLNEFLHTEPAIKSADSKDETPLSGNIVFDNVSFTYFNTGIKALKNFSLSIKEGEKVLILGRTGSGKSTLAQLLLRFYDPDEGNITIGGKDLRAIPLQHLRDNISFVPQDVFLFSDTVSRNIAFGLTTDPSEEKIYKAAQNAAIHNEINGLQNGYATMVGERGVTLSGGQKQRISIARALIKDPDIMIFDDCLSAVDAKTENQIINNLYTILGKRTAILITHRIFTVLKFDQVIIIEDGSIIEQGTHEELLALNGYYAELYQIQTNQETIS</sequence>
<dbReference type="PANTHER" id="PTHR43394:SF1">
    <property type="entry name" value="ATP-BINDING CASSETTE SUB-FAMILY B MEMBER 10, MITOCHONDRIAL"/>
    <property type="match status" value="1"/>
</dbReference>
<comment type="subcellular location">
    <subcellularLocation>
        <location evidence="1">Cell membrane</location>
        <topology evidence="1">Multi-pass membrane protein</topology>
    </subcellularLocation>
</comment>
<keyword evidence="7 9" id="KW-1133">Transmembrane helix</keyword>
<protein>
    <submittedName>
        <fullName evidence="12">ABC transporter ATP-binding protein</fullName>
    </submittedName>
</protein>
<keyword evidence="13" id="KW-1185">Reference proteome</keyword>
<keyword evidence="2" id="KW-0813">Transport</keyword>
<dbReference type="GO" id="GO:0005886">
    <property type="term" value="C:plasma membrane"/>
    <property type="evidence" value="ECO:0007669"/>
    <property type="project" value="UniProtKB-SubCell"/>
</dbReference>
<feature type="transmembrane region" description="Helical" evidence="9">
    <location>
        <begin position="160"/>
        <end position="179"/>
    </location>
</feature>